<protein>
    <submittedName>
        <fullName evidence="2">Uncharacterized protein</fullName>
    </submittedName>
</protein>
<evidence type="ECO:0000313" key="3">
    <source>
        <dbReference type="Proteomes" id="UP001196413"/>
    </source>
</evidence>
<gene>
    <name evidence="2" type="ORF">KIN20_025395</name>
</gene>
<name>A0AAD5NBU3_PARTN</name>
<organism evidence="2 3">
    <name type="scientific">Parelaphostrongylus tenuis</name>
    <name type="common">Meningeal worm</name>
    <dbReference type="NCBI Taxonomy" id="148309"/>
    <lineage>
        <taxon>Eukaryota</taxon>
        <taxon>Metazoa</taxon>
        <taxon>Ecdysozoa</taxon>
        <taxon>Nematoda</taxon>
        <taxon>Chromadorea</taxon>
        <taxon>Rhabditida</taxon>
        <taxon>Rhabditina</taxon>
        <taxon>Rhabditomorpha</taxon>
        <taxon>Strongyloidea</taxon>
        <taxon>Metastrongylidae</taxon>
        <taxon>Parelaphostrongylus</taxon>
    </lineage>
</organism>
<keyword evidence="1" id="KW-0472">Membrane</keyword>
<dbReference type="Proteomes" id="UP001196413">
    <property type="component" value="Unassembled WGS sequence"/>
</dbReference>
<proteinExistence type="predicted"/>
<keyword evidence="3" id="KW-1185">Reference proteome</keyword>
<dbReference type="EMBL" id="JAHQIW010005186">
    <property type="protein sequence ID" value="KAJ1365164.1"/>
    <property type="molecule type" value="Genomic_DNA"/>
</dbReference>
<keyword evidence="1" id="KW-1133">Transmembrane helix</keyword>
<comment type="caution">
    <text evidence="2">The sequence shown here is derived from an EMBL/GenBank/DDBJ whole genome shotgun (WGS) entry which is preliminary data.</text>
</comment>
<accession>A0AAD5NBU3</accession>
<keyword evidence="1" id="KW-0812">Transmembrane</keyword>
<evidence type="ECO:0000256" key="1">
    <source>
        <dbReference type="SAM" id="Phobius"/>
    </source>
</evidence>
<feature type="transmembrane region" description="Helical" evidence="1">
    <location>
        <begin position="48"/>
        <end position="67"/>
    </location>
</feature>
<reference evidence="2" key="1">
    <citation type="submission" date="2021-06" db="EMBL/GenBank/DDBJ databases">
        <title>Parelaphostrongylus tenuis whole genome reference sequence.</title>
        <authorList>
            <person name="Garwood T.J."/>
            <person name="Larsen P.A."/>
            <person name="Fountain-Jones N.M."/>
            <person name="Garbe J.R."/>
            <person name="Macchietto M.G."/>
            <person name="Kania S.A."/>
            <person name="Gerhold R.W."/>
            <person name="Richards J.E."/>
            <person name="Wolf T.M."/>
        </authorList>
    </citation>
    <scope>NUCLEOTIDE SEQUENCE</scope>
    <source>
        <strain evidence="2">MNPRO001-30</strain>
        <tissue evidence="2">Meninges</tissue>
    </source>
</reference>
<evidence type="ECO:0000313" key="2">
    <source>
        <dbReference type="EMBL" id="KAJ1365164.1"/>
    </source>
</evidence>
<dbReference type="AlphaFoldDB" id="A0AAD5NBU3"/>
<sequence>MVAVLLLMVALVTVLNLVQPPVRRLLKWQGFRTLRVSAYDIHQFHPISFLMIRYLIDFLSVIICFTFL</sequence>